<keyword evidence="2" id="KW-0732">Signal</keyword>
<keyword evidence="3" id="KW-0325">Glycoprotein</keyword>
<evidence type="ECO:0000259" key="6">
    <source>
        <dbReference type="Pfam" id="PF00135"/>
    </source>
</evidence>
<dbReference type="InterPro" id="IPR002018">
    <property type="entry name" value="CarbesteraseB"/>
</dbReference>
<reference evidence="7 8" key="1">
    <citation type="journal article" date="2018" name="Nat. Ecol. Evol.">
        <title>Genomic signatures of mitonuclear coevolution across populations of Tigriopus californicus.</title>
        <authorList>
            <person name="Barreto F.S."/>
            <person name="Watson E.T."/>
            <person name="Lima T.G."/>
            <person name="Willett C.S."/>
            <person name="Edmands S."/>
            <person name="Li W."/>
            <person name="Burton R.S."/>
        </authorList>
    </citation>
    <scope>NUCLEOTIDE SEQUENCE [LARGE SCALE GENOMIC DNA]</scope>
    <source>
        <strain evidence="7 8">San Diego</strain>
    </source>
</reference>
<evidence type="ECO:0000256" key="3">
    <source>
        <dbReference type="ARBA" id="ARBA00023180"/>
    </source>
</evidence>
<sequence length="1161" mass="132180">MKPGFKPRVFCLHNVCLIIGVVISWTWAQTIERPDRVASDDENSYEAPVLRGGLGVVSDNEPPAQRRYPDRAYSNPNRNSDTSPKRNYNDPGSAFRETFTYEPFPPKDQKGYPINNQSSGYHYDKRITQSPIRNPTLRPTQKLVAQTTARDPFDDPNRYRIPQQQETREGVRFVNGQPYREPANIQDRYGNRYDPRFHSIPGTYDPENDPRFSDPRYQDPRNVPKYNNNRQSIPKDRYDSKYRYYERFPDRQTDRLRDPNYDPRYDPDDLPVPGVLGGWLPELQGECRPGCENLPRDVTISTNYGRVNGFYVYLYDGPRVPEFERPGVANVDKVKSTVTVFLGIPYAQPPTGEARLMPPRAHRGWQSYDAVDWAPVCPQPIRFVGATKNAPLMDEDCLYLNIFSPTVKSGQSQLFPVMFYIHGGEFSHGSGNEFPGQQLAAWGRVVVVTINYRLGALGFLSTGDQHAPGNYGLLDQAMALKWVSDNINSFQGDRERITVFGPGAGAASAGLLAVMPRTRDMVRRVIAISGSPVAEWAAINDKFRAMNTSLVFGERVGCTIDNSWKLVDCVRRGRSAAELTNIEFKPEIGTWPWAPVVQVNISMPEDEWNEEWVSDDFMALPDLVTELYQQEKYNPRLQYLTGVSRDDASYLLYNNKSLAPNYDVGWDFFDVMVRDHINQYNYTLNPEGIFNAIKYMYTYYPDPNNRSHIREEFINFWSDYYFRAPQDAIVKTLVDNRVDTFMYVQNTTVEALRLPWWRQITHNLEHFFLTGAPFMDPVFFPEGQQVSRNLWTEGDRNMSEFFIYAFSNFSWYGKPTPTHILGVHWDNTKKGEILHFLAVNTTENSTMLWNYRQRECAFWTEYLPSVIGYITPTYPPTTEMRTLISLNDKMDFVQMITSLLRKYLSKGAGASFMMSSHNGFIVDTITRNAFQPLYTRKLKDRYYDDGTASLRGYPPDFKGSGIGLDTVGKGSQIPHSETIHTDVGSLHHYPASNGSVLNSLPPQTPIIPIQPSFSNANMAGSNATTMRMNSTTVLQSGYPQNQPLPPTPKMYHHQSYQNMPSNNGMMLNTSDDSLPSAMSLQVPMSNPNGQMGAGMPRHHSQQQMPYMGQASPGVTRKYPIEDQPMGMPRGGAHLVPGRMNQSQSRPLSQSSLRKDMSSTAV</sequence>
<protein>
    <recommendedName>
        <fullName evidence="6">Carboxylesterase type B domain-containing protein</fullName>
    </recommendedName>
</protein>
<feature type="compositionally biased region" description="Low complexity" evidence="4">
    <location>
        <begin position="1141"/>
        <end position="1151"/>
    </location>
</feature>
<dbReference type="Proteomes" id="UP000318571">
    <property type="component" value="Chromosome 7"/>
</dbReference>
<dbReference type="STRING" id="6832.A0A553P2K2"/>
<feature type="region of interest" description="Disordered" evidence="4">
    <location>
        <begin position="1125"/>
        <end position="1161"/>
    </location>
</feature>
<proteinExistence type="inferred from homology"/>
<feature type="region of interest" description="Disordered" evidence="4">
    <location>
        <begin position="49"/>
        <end position="268"/>
    </location>
</feature>
<feature type="compositionally biased region" description="Basic and acidic residues" evidence="4">
    <location>
        <begin position="208"/>
        <end position="219"/>
    </location>
</feature>
<keyword evidence="5" id="KW-0812">Transmembrane</keyword>
<evidence type="ECO:0000313" key="8">
    <source>
        <dbReference type="Proteomes" id="UP000318571"/>
    </source>
</evidence>
<dbReference type="SUPFAM" id="SSF53474">
    <property type="entry name" value="alpha/beta-Hydrolases"/>
    <property type="match status" value="1"/>
</dbReference>
<dbReference type="InterPro" id="IPR019819">
    <property type="entry name" value="Carboxylesterase_B_CS"/>
</dbReference>
<evidence type="ECO:0000256" key="5">
    <source>
        <dbReference type="SAM" id="Phobius"/>
    </source>
</evidence>
<feature type="transmembrane region" description="Helical" evidence="5">
    <location>
        <begin position="9"/>
        <end position="28"/>
    </location>
</feature>
<organism evidence="7 8">
    <name type="scientific">Tigriopus californicus</name>
    <name type="common">Marine copepod</name>
    <dbReference type="NCBI Taxonomy" id="6832"/>
    <lineage>
        <taxon>Eukaryota</taxon>
        <taxon>Metazoa</taxon>
        <taxon>Ecdysozoa</taxon>
        <taxon>Arthropoda</taxon>
        <taxon>Crustacea</taxon>
        <taxon>Multicrustacea</taxon>
        <taxon>Hexanauplia</taxon>
        <taxon>Copepoda</taxon>
        <taxon>Harpacticoida</taxon>
        <taxon>Harpacticidae</taxon>
        <taxon>Tigriopus</taxon>
    </lineage>
</organism>
<dbReference type="Pfam" id="PF00135">
    <property type="entry name" value="COesterase"/>
    <property type="match status" value="1"/>
</dbReference>
<gene>
    <name evidence="7" type="ORF">TCAL_14858</name>
</gene>
<keyword evidence="5" id="KW-1133">Transmembrane helix</keyword>
<feature type="compositionally biased region" description="Basic and acidic residues" evidence="4">
    <location>
        <begin position="1152"/>
        <end position="1161"/>
    </location>
</feature>
<dbReference type="AlphaFoldDB" id="A0A553P2K2"/>
<name>A0A553P2K2_TIGCA</name>
<dbReference type="InterPro" id="IPR051093">
    <property type="entry name" value="Neuroligin/BSAL"/>
</dbReference>
<dbReference type="PROSITE" id="PS00941">
    <property type="entry name" value="CARBOXYLESTERASE_B_2"/>
    <property type="match status" value="1"/>
</dbReference>
<comment type="caution">
    <text evidence="7">The sequence shown here is derived from an EMBL/GenBank/DDBJ whole genome shotgun (WGS) entry which is preliminary data.</text>
</comment>
<evidence type="ECO:0000313" key="7">
    <source>
        <dbReference type="EMBL" id="TRY71928.1"/>
    </source>
</evidence>
<dbReference type="EMBL" id="VCGU01000008">
    <property type="protein sequence ID" value="TRY71928.1"/>
    <property type="molecule type" value="Genomic_DNA"/>
</dbReference>
<evidence type="ECO:0000256" key="1">
    <source>
        <dbReference type="ARBA" id="ARBA00005964"/>
    </source>
</evidence>
<comment type="similarity">
    <text evidence="1">Belongs to the type-B carboxylesterase/lipase family.</text>
</comment>
<feature type="domain" description="Carboxylesterase type B" evidence="6">
    <location>
        <begin position="334"/>
        <end position="859"/>
    </location>
</feature>
<dbReference type="PANTHER" id="PTHR43903">
    <property type="entry name" value="NEUROLIGIN"/>
    <property type="match status" value="1"/>
</dbReference>
<feature type="compositionally biased region" description="Polar residues" evidence="4">
    <location>
        <begin position="128"/>
        <end position="149"/>
    </location>
</feature>
<dbReference type="Gene3D" id="3.40.50.1820">
    <property type="entry name" value="alpha/beta hydrolase"/>
    <property type="match status" value="1"/>
</dbReference>
<accession>A0A553P2K2</accession>
<dbReference type="FunFam" id="3.40.50.1820:FF:000156">
    <property type="entry name" value="Neuroligin-4, Y-linked"/>
    <property type="match status" value="1"/>
</dbReference>
<keyword evidence="5" id="KW-0472">Membrane</keyword>
<keyword evidence="8" id="KW-1185">Reference proteome</keyword>
<evidence type="ECO:0000256" key="4">
    <source>
        <dbReference type="SAM" id="MobiDB-lite"/>
    </source>
</evidence>
<dbReference type="InterPro" id="IPR029058">
    <property type="entry name" value="AB_hydrolase_fold"/>
</dbReference>
<evidence type="ECO:0000256" key="2">
    <source>
        <dbReference type="ARBA" id="ARBA00022729"/>
    </source>
</evidence>
<feature type="compositionally biased region" description="Basic and acidic residues" evidence="4">
    <location>
        <begin position="233"/>
        <end position="267"/>
    </location>
</feature>